<reference evidence="3 4" key="1">
    <citation type="submission" date="2018-07" db="EMBL/GenBank/DDBJ databases">
        <title>Genome sequences of Haloplanus sp. CBA1112.</title>
        <authorList>
            <person name="Kim Y.B."/>
            <person name="Roh S.W."/>
        </authorList>
    </citation>
    <scope>NUCLEOTIDE SEQUENCE [LARGE SCALE GENOMIC DNA]</scope>
    <source>
        <strain evidence="3 4">CBA1112</strain>
    </source>
</reference>
<dbReference type="RefSeq" id="WP_114586943.1">
    <property type="nucleotide sequence ID" value="NZ_CP031148.1"/>
</dbReference>
<evidence type="ECO:0000313" key="2">
    <source>
        <dbReference type="EMBL" id="AXG07822.1"/>
    </source>
</evidence>
<feature type="transmembrane region" description="Helical" evidence="1">
    <location>
        <begin position="50"/>
        <end position="76"/>
    </location>
</feature>
<dbReference type="OrthoDB" id="305929at2157"/>
<protein>
    <submittedName>
        <fullName evidence="3">Uncharacterized protein</fullName>
    </submittedName>
</protein>
<name>A0A345EGB6_9EURY</name>
<evidence type="ECO:0000313" key="4">
    <source>
        <dbReference type="Proteomes" id="UP000252985"/>
    </source>
</evidence>
<dbReference type="Proteomes" id="UP000252985">
    <property type="component" value="Chromosome"/>
</dbReference>
<dbReference type="KEGG" id="haj:DU500_16075"/>
<gene>
    <name evidence="3" type="ORF">DU484_16045</name>
    <name evidence="2" type="ORF">DU500_16075</name>
</gene>
<keyword evidence="5" id="KW-1185">Reference proteome</keyword>
<keyword evidence="1" id="KW-0472">Membrane</keyword>
<dbReference type="Proteomes" id="UP000253273">
    <property type="component" value="Chromosome"/>
</dbReference>
<feature type="transmembrane region" description="Helical" evidence="1">
    <location>
        <begin position="82"/>
        <end position="104"/>
    </location>
</feature>
<accession>A0A345EGB6</accession>
<dbReference type="EMBL" id="CP031150">
    <property type="protein sequence ID" value="AXG07822.1"/>
    <property type="molecule type" value="Genomic_DNA"/>
</dbReference>
<organism evidence="3 4">
    <name type="scientific">Haloplanus rubicundus</name>
    <dbReference type="NCBI Taxonomy" id="1547898"/>
    <lineage>
        <taxon>Archaea</taxon>
        <taxon>Methanobacteriati</taxon>
        <taxon>Methanobacteriota</taxon>
        <taxon>Stenosarchaea group</taxon>
        <taxon>Halobacteria</taxon>
        <taxon>Halobacteriales</taxon>
        <taxon>Haloferacaceae</taxon>
        <taxon>Haloplanus</taxon>
    </lineage>
</organism>
<evidence type="ECO:0000313" key="5">
    <source>
        <dbReference type="Proteomes" id="UP000253273"/>
    </source>
</evidence>
<evidence type="ECO:0000313" key="3">
    <source>
        <dbReference type="EMBL" id="AXG11238.1"/>
    </source>
</evidence>
<evidence type="ECO:0000256" key="1">
    <source>
        <dbReference type="SAM" id="Phobius"/>
    </source>
</evidence>
<dbReference type="KEGG" id="haq:DU484_16045"/>
<keyword evidence="1" id="KW-0812">Transmembrane</keyword>
<dbReference type="EMBL" id="CP031148">
    <property type="protein sequence ID" value="AXG11238.1"/>
    <property type="molecule type" value="Genomic_DNA"/>
</dbReference>
<proteinExistence type="predicted"/>
<accession>A0A345E6K0</accession>
<keyword evidence="1" id="KW-1133">Transmembrane helix</keyword>
<dbReference type="GeneID" id="37288521"/>
<dbReference type="AlphaFoldDB" id="A0A345EGB6"/>
<sequence length="119" mass="12673">MSGRAPAATADDASTRTDRCGCCEEPVPTGVKRCPICGYRPAGHSPRLTLLWEVGAATLLLAAVVTFAVGVGGAVFDVPVGAFDQLAIVTPYMAGFSGFFTYYLHEKRRLTPTDDQVFE</sequence>
<reference evidence="2 5" key="2">
    <citation type="submission" date="2018-07" db="EMBL/GenBank/DDBJ databases">
        <title>Genome sequences of Haloplanus sp. CBA1113.</title>
        <authorList>
            <person name="Kim Y.B."/>
            <person name="Roh S.W."/>
        </authorList>
    </citation>
    <scope>NUCLEOTIDE SEQUENCE [LARGE SCALE GENOMIC DNA]</scope>
    <source>
        <strain evidence="2 5">CBA1113</strain>
    </source>
</reference>